<keyword evidence="5 9" id="KW-0238">DNA-binding</keyword>
<evidence type="ECO:0000256" key="1">
    <source>
        <dbReference type="ARBA" id="ARBA00004123"/>
    </source>
</evidence>
<evidence type="ECO:0000256" key="9">
    <source>
        <dbReference type="RuleBase" id="RU003796"/>
    </source>
</evidence>
<evidence type="ECO:0000256" key="10">
    <source>
        <dbReference type="SAM" id="Coils"/>
    </source>
</evidence>
<dbReference type="InterPro" id="IPR036390">
    <property type="entry name" value="WH_DNA-bd_sf"/>
</dbReference>
<name>A0AAU9SZD5_THLAR</name>
<dbReference type="EMBL" id="OU466862">
    <property type="protein sequence ID" value="CAH2072720.1"/>
    <property type="molecule type" value="Genomic_DNA"/>
</dbReference>
<evidence type="ECO:0000313" key="13">
    <source>
        <dbReference type="EMBL" id="CAH2072720.1"/>
    </source>
</evidence>
<gene>
    <name evidence="13" type="ORF">TAV2_LOCUS22116</name>
</gene>
<dbReference type="GO" id="GO:0003677">
    <property type="term" value="F:DNA binding"/>
    <property type="evidence" value="ECO:0007669"/>
    <property type="project" value="UniProtKB-KW"/>
</dbReference>
<dbReference type="PANTHER" id="PTHR33598:SF10">
    <property type="entry name" value="SEED MATURATION-LIKE PROTEIN"/>
    <property type="match status" value="1"/>
</dbReference>
<keyword evidence="7 9" id="KW-0539">Nucleus</keyword>
<dbReference type="GO" id="GO:0006355">
    <property type="term" value="P:regulation of DNA-templated transcription"/>
    <property type="evidence" value="ECO:0007669"/>
    <property type="project" value="InterPro"/>
</dbReference>
<dbReference type="InterPro" id="IPR008479">
    <property type="entry name" value="DUF760"/>
</dbReference>
<dbReference type="InterPro" id="IPR003316">
    <property type="entry name" value="E2F_WHTH_DNA-bd_dom"/>
</dbReference>
<evidence type="ECO:0000256" key="8">
    <source>
        <dbReference type="ARBA" id="ARBA00023306"/>
    </source>
</evidence>
<evidence type="ECO:0000256" key="7">
    <source>
        <dbReference type="ARBA" id="ARBA00023242"/>
    </source>
</evidence>
<evidence type="ECO:0000256" key="3">
    <source>
        <dbReference type="ARBA" id="ARBA00022491"/>
    </source>
</evidence>
<keyword evidence="3" id="KW-0678">Repressor</keyword>
<dbReference type="InterPro" id="IPR036388">
    <property type="entry name" value="WH-like_DNA-bd_sf"/>
</dbReference>
<keyword evidence="14" id="KW-1185">Reference proteome</keyword>
<evidence type="ECO:0000256" key="11">
    <source>
        <dbReference type="SAM" id="MobiDB-lite"/>
    </source>
</evidence>
<dbReference type="AlphaFoldDB" id="A0AAU9SZD5"/>
<feature type="domain" description="E2F/DP family winged-helix DNA-binding" evidence="12">
    <location>
        <begin position="42"/>
        <end position="107"/>
    </location>
</feature>
<proteinExistence type="inferred from homology"/>
<evidence type="ECO:0000313" key="14">
    <source>
        <dbReference type="Proteomes" id="UP000836841"/>
    </source>
</evidence>
<protein>
    <recommendedName>
        <fullName evidence="12">E2F/DP family winged-helix DNA-binding domain-containing protein</fullName>
    </recommendedName>
</protein>
<dbReference type="FunFam" id="1.10.10.10:FF:000295">
    <property type="entry name" value="E2F transcription factor-like E2FE"/>
    <property type="match status" value="1"/>
</dbReference>
<keyword evidence="8" id="KW-0131">Cell cycle</keyword>
<feature type="compositionally biased region" description="Basic and acidic residues" evidence="11">
    <location>
        <begin position="564"/>
        <end position="574"/>
    </location>
</feature>
<dbReference type="SMART" id="SM01372">
    <property type="entry name" value="E2F_TDP"/>
    <property type="match status" value="2"/>
</dbReference>
<organism evidence="13 14">
    <name type="scientific">Thlaspi arvense</name>
    <name type="common">Field penny-cress</name>
    <dbReference type="NCBI Taxonomy" id="13288"/>
    <lineage>
        <taxon>Eukaryota</taxon>
        <taxon>Viridiplantae</taxon>
        <taxon>Streptophyta</taxon>
        <taxon>Embryophyta</taxon>
        <taxon>Tracheophyta</taxon>
        <taxon>Spermatophyta</taxon>
        <taxon>Magnoliopsida</taxon>
        <taxon>eudicotyledons</taxon>
        <taxon>Gunneridae</taxon>
        <taxon>Pentapetalae</taxon>
        <taxon>rosids</taxon>
        <taxon>malvids</taxon>
        <taxon>Brassicales</taxon>
        <taxon>Brassicaceae</taxon>
        <taxon>Thlaspideae</taxon>
        <taxon>Thlaspi</taxon>
    </lineage>
</organism>
<evidence type="ECO:0000256" key="2">
    <source>
        <dbReference type="ARBA" id="ARBA00010940"/>
    </source>
</evidence>
<dbReference type="SUPFAM" id="SSF46785">
    <property type="entry name" value="Winged helix' DNA-binding domain"/>
    <property type="match status" value="2"/>
</dbReference>
<dbReference type="PANTHER" id="PTHR33598">
    <property type="entry name" value="OS02G0833400 PROTEIN"/>
    <property type="match status" value="1"/>
</dbReference>
<dbReference type="GO" id="GO:0005634">
    <property type="term" value="C:nucleus"/>
    <property type="evidence" value="ECO:0007669"/>
    <property type="project" value="UniProtKB-SubCell"/>
</dbReference>
<feature type="compositionally biased region" description="Low complexity" evidence="11">
    <location>
        <begin position="577"/>
        <end position="587"/>
    </location>
</feature>
<dbReference type="Gene3D" id="1.10.10.10">
    <property type="entry name" value="Winged helix-like DNA-binding domain superfamily/Winged helix DNA-binding domain"/>
    <property type="match status" value="2"/>
</dbReference>
<keyword evidence="10" id="KW-0175">Coiled coil</keyword>
<keyword evidence="6 9" id="KW-0804">Transcription</keyword>
<dbReference type="GO" id="GO:0005667">
    <property type="term" value="C:transcription regulator complex"/>
    <property type="evidence" value="ECO:0007669"/>
    <property type="project" value="InterPro"/>
</dbReference>
<dbReference type="Pfam" id="PF05542">
    <property type="entry name" value="DUF760"/>
    <property type="match status" value="2"/>
</dbReference>
<evidence type="ECO:0000256" key="6">
    <source>
        <dbReference type="ARBA" id="ARBA00023163"/>
    </source>
</evidence>
<dbReference type="Pfam" id="PF02319">
    <property type="entry name" value="WHD_E2F_TDP"/>
    <property type="match status" value="2"/>
</dbReference>
<keyword evidence="4 9" id="KW-0805">Transcription regulation</keyword>
<feature type="domain" description="E2F/DP family winged-helix DNA-binding" evidence="12">
    <location>
        <begin position="167"/>
        <end position="247"/>
    </location>
</feature>
<feature type="region of interest" description="Disordered" evidence="11">
    <location>
        <begin position="563"/>
        <end position="587"/>
    </location>
</feature>
<accession>A0AAU9SZD5</accession>
<dbReference type="Proteomes" id="UP000836841">
    <property type="component" value="Chromosome 6"/>
</dbReference>
<dbReference type="FunFam" id="1.10.10.10:FF:000073">
    <property type="entry name" value="E2F transcription factor 8"/>
    <property type="match status" value="1"/>
</dbReference>
<evidence type="ECO:0000259" key="12">
    <source>
        <dbReference type="SMART" id="SM01372"/>
    </source>
</evidence>
<evidence type="ECO:0000256" key="5">
    <source>
        <dbReference type="ARBA" id="ARBA00023125"/>
    </source>
</evidence>
<reference evidence="13 14" key="1">
    <citation type="submission" date="2022-03" db="EMBL/GenBank/DDBJ databases">
        <authorList>
            <person name="Nunn A."/>
            <person name="Chopra R."/>
            <person name="Nunn A."/>
            <person name="Contreras Garrido A."/>
        </authorList>
    </citation>
    <scope>NUCLEOTIDE SEQUENCE [LARGE SCALE GENOMIC DNA]</scope>
</reference>
<comment type="subcellular location">
    <subcellularLocation>
        <location evidence="1 9">Nucleus</location>
    </subcellularLocation>
</comment>
<feature type="non-terminal residue" evidence="13">
    <location>
        <position position="754"/>
    </location>
</feature>
<evidence type="ECO:0000256" key="4">
    <source>
        <dbReference type="ARBA" id="ARBA00023015"/>
    </source>
</evidence>
<comment type="similarity">
    <text evidence="2 9">Belongs to the E2F/DP family.</text>
</comment>
<sequence length="754" mass="84788">SKIEASKEERKRQTGQYQFEKPPLHNLVSAEMESLGRHSYSRKEKSLGVLVSNFLKLYNRDDIDLIGLDDAAGKLGVERRRIYDVVNILESIGLVARRGKNQYSWKGFGEVPRALSELKEEGMREKFGIIPCVTNSEMVLYDQVREEPLKLTPDDQENSPSPKLDSKKEKSLWVLAQNFVKLFLCSDDDLITLDGATKALLNVSQDPMNMRTKVRRLYDIANVFSSMNLIEKTHIPQTRKPAYRWLGARAISESNFLAAPASLCDRNEPKKRVFGTEITNVNTKRHKTDCSEDRKQYGNQNTCSVIKQEQCDSKPAVKSIAFGPAGTSKKNNEGNNSNQRLEDLETLSSTYKLQYCNHELIGLLGHYTETWRSWHAEFANAYHAATQRREKGKRQRARGANLMAATSARAFMLFRVTDVSRKKLILHQPPPSSPRRLPRSPNRAVSSAVISCLSGGGVSSDDSYVSTRRSKLDRGFAVIANLVNRIQPLDTSVISKSLSDSAKDSMKQTISSMLGLLPSDQFSVSVTISEQPLYRLLISSIITGYTLWNAEYRVSLTRNFDIPIDPRKEDDQSSKDSVGFGSESGVSEDLGNCVEELERMSPQVFGDLSPEALSYIQQLQSELSSMKEELDTQKKKALQIECEKESKNDLLEYLRSLDPEMVTELSQLSSPEVEEIVSQLVQNVMQRIFEDQATSAFMQDPVKRAAEGGGDGTGRKVDTSRDYLAKLLFWCMLLGHHLRGLENRLHLSCVVGLL</sequence>
<feature type="coiled-coil region" evidence="10">
    <location>
        <begin position="616"/>
        <end position="643"/>
    </location>
</feature>